<name>I3R2T6_HALMT</name>
<dbReference type="InterPro" id="IPR055746">
    <property type="entry name" value="DUF7322"/>
</dbReference>
<evidence type="ECO:0000256" key="2">
    <source>
        <dbReference type="SAM" id="Phobius"/>
    </source>
</evidence>
<reference evidence="4 8" key="2">
    <citation type="journal article" date="2012" name="J. Bacteriol.">
        <title>Complete genome sequence of the metabolically versatile halophilic archaeon Haloferax mediterranei, a poly(3-hydroxybutyrate-co-3-hydroxyvalerate) producer.</title>
        <authorList>
            <person name="Han J."/>
            <person name="Zhang F."/>
            <person name="Hou J."/>
            <person name="Liu X."/>
            <person name="Li M."/>
            <person name="Liu H."/>
            <person name="Cai L."/>
            <person name="Zhang B."/>
            <person name="Chen Y."/>
            <person name="Zhou J."/>
            <person name="Hu S."/>
            <person name="Xiang H."/>
        </authorList>
    </citation>
    <scope>NUCLEOTIDE SEQUENCE [LARGE SCALE GENOMIC DNA]</scope>
    <source>
        <strain evidence="8">ATCC 33500 / DSM 1411 / JCM 8866 / NBRC 14739 / NCIMB 2177 / R-4</strain>
        <strain evidence="4">CGMCC 1.2087</strain>
    </source>
</reference>
<evidence type="ECO:0000256" key="1">
    <source>
        <dbReference type="SAM" id="MobiDB-lite"/>
    </source>
</evidence>
<dbReference type="eggNOG" id="arCOG06289">
    <property type="taxonomic scope" value="Archaea"/>
</dbReference>
<dbReference type="Proteomes" id="UP000006469">
    <property type="component" value="Chromosome"/>
</dbReference>
<keyword evidence="9" id="KW-1185">Reference proteome</keyword>
<dbReference type="EMBL" id="CP001868">
    <property type="protein sequence ID" value="AFK18546.1"/>
    <property type="molecule type" value="Genomic_DNA"/>
</dbReference>
<evidence type="ECO:0000313" key="9">
    <source>
        <dbReference type="Proteomes" id="UP000011603"/>
    </source>
</evidence>
<reference evidence="4" key="1">
    <citation type="journal article" date="2012" name="Appl. Environ. Microbiol.">
        <title>Identification of the haloarchaeal phasin (PhaP) that functions in polyhydroxyalkanoate accumulation and granule formation in Haloferax mediterranei.</title>
        <authorList>
            <person name="Cai S."/>
            <person name="Cai L."/>
            <person name="Liu H."/>
            <person name="Liu X."/>
            <person name="Han J."/>
            <person name="Zhou J."/>
            <person name="Xiang H."/>
        </authorList>
    </citation>
    <scope>NUCLEOTIDE SEQUENCE</scope>
    <source>
        <strain evidence="4">CGMCC 1.2087</strain>
    </source>
</reference>
<keyword evidence="2" id="KW-0812">Transmembrane</keyword>
<feature type="compositionally biased region" description="Basic and acidic residues" evidence="1">
    <location>
        <begin position="1"/>
        <end position="14"/>
    </location>
</feature>
<evidence type="ECO:0000313" key="8">
    <source>
        <dbReference type="Proteomes" id="UP000006469"/>
    </source>
</evidence>
<gene>
    <name evidence="4" type="ordered locus">HFX_0824</name>
    <name evidence="5" type="ORF">BM92_05115</name>
    <name evidence="6" type="ORF">C439_06350</name>
    <name evidence="7" type="ORF">E6P09_07150</name>
</gene>
<evidence type="ECO:0000313" key="11">
    <source>
        <dbReference type="Proteomes" id="UP000299011"/>
    </source>
</evidence>
<reference evidence="7 11" key="6">
    <citation type="submission" date="2019-04" db="EMBL/GenBank/DDBJ databases">
        <title>Methylomes of two halophilic Archaea, Haloarcula marismortui and Haloferax mediterranei.</title>
        <authorList>
            <person name="DasSarma S."/>
            <person name="DasSarma P."/>
            <person name="DasSarma S."/>
            <person name="Fomenkov A."/>
            <person name="Vincze T."/>
            <person name="Anton B.P."/>
            <person name="Roberts R.J."/>
        </authorList>
    </citation>
    <scope>NUCLEOTIDE SEQUENCE [LARGE SCALE GENOMIC DNA]</scope>
    <source>
        <strain evidence="7">ATCC 33500</strain>
        <strain evidence="11">ATCC 33500 / DSM 1411 / JCM 8866 / NBRC 14739 / NCIMB 2177 / R-4</strain>
    </source>
</reference>
<feature type="transmembrane region" description="Helical" evidence="2">
    <location>
        <begin position="95"/>
        <end position="118"/>
    </location>
</feature>
<protein>
    <recommendedName>
        <fullName evidence="3">DUF7322 domain-containing protein</fullName>
    </recommendedName>
</protein>
<evidence type="ECO:0000313" key="7">
    <source>
        <dbReference type="EMBL" id="QCQ75051.1"/>
    </source>
</evidence>
<dbReference type="EMBL" id="CP007551">
    <property type="protein sequence ID" value="AHZ22076.1"/>
    <property type="molecule type" value="Genomic_DNA"/>
</dbReference>
<reference evidence="6 9" key="3">
    <citation type="journal article" date="2014" name="PLoS Genet.">
        <title>Phylogenetically driven sequencing of extremely halophilic archaea reveals strategies for static and dynamic osmo-response.</title>
        <authorList>
            <person name="Becker E.A."/>
            <person name="Seitzer P.M."/>
            <person name="Tritt A."/>
            <person name="Larsen D."/>
            <person name="Krusor M."/>
            <person name="Yao A.I."/>
            <person name="Wu D."/>
            <person name="Madern D."/>
            <person name="Eisen J.A."/>
            <person name="Darling A.E."/>
            <person name="Facciotti M.T."/>
        </authorList>
    </citation>
    <scope>NUCLEOTIDE SEQUENCE [LARGE SCALE GENOMIC DNA]</scope>
    <source>
        <strain evidence="6">ATCC 33500</strain>
        <strain evidence="9">ATCC 33500 / DSM 1411 / JCM 8866 / NBRC 14739 / NCIMB 2177 / R-4</strain>
    </source>
</reference>
<dbReference type="Proteomes" id="UP000299011">
    <property type="component" value="Chromosome"/>
</dbReference>
<dbReference type="Proteomes" id="UP000027075">
    <property type="component" value="Chromosome"/>
</dbReference>
<feature type="region of interest" description="Disordered" evidence="1">
    <location>
        <begin position="150"/>
        <end position="177"/>
    </location>
</feature>
<feature type="compositionally biased region" description="Acidic residues" evidence="1">
    <location>
        <begin position="68"/>
        <end position="83"/>
    </location>
</feature>
<organism evidence="4 8">
    <name type="scientific">Haloferax mediterranei (strain ATCC 33500 / DSM 1411 / JCM 8866 / NBRC 14739 / NCIMB 2177 / R-4)</name>
    <name type="common">Halobacterium mediterranei</name>
    <dbReference type="NCBI Taxonomy" id="523841"/>
    <lineage>
        <taxon>Archaea</taxon>
        <taxon>Methanobacteriati</taxon>
        <taxon>Methanobacteriota</taxon>
        <taxon>Stenosarchaea group</taxon>
        <taxon>Halobacteria</taxon>
        <taxon>Halobacteriales</taxon>
        <taxon>Haloferacaceae</taxon>
        <taxon>Haloferax</taxon>
    </lineage>
</organism>
<dbReference type="PaxDb" id="523841-HFX_0824"/>
<evidence type="ECO:0000313" key="6">
    <source>
        <dbReference type="EMBL" id="EMA02179.1"/>
    </source>
</evidence>
<keyword evidence="2" id="KW-0472">Membrane</keyword>
<dbReference type="RefSeq" id="WP_004057405.1">
    <property type="nucleotide sequence ID" value="NC_017941.2"/>
</dbReference>
<evidence type="ECO:0000313" key="5">
    <source>
        <dbReference type="EMBL" id="AHZ22076.1"/>
    </source>
</evidence>
<dbReference type="PATRIC" id="fig|523841.21.peg.1280"/>
<keyword evidence="2" id="KW-1133">Transmembrane helix</keyword>
<sequence length="177" mass="19653">MTDDERREDVRETTEPSAEAHQNAERSEEDVASRIDPEKRWGDPEARWGNPEKDLPNIPRVRIPGEDANTETEETGEDEEVPEFSADIDPEAARLFWASVILANIGVAGVAVGAMLIYFRGQTMVGGGLVLLGVGSLVRVYYTHKKFERGDWSSDDDGDEDSCEVGDNSDDPSKRNR</sequence>
<evidence type="ECO:0000259" key="3">
    <source>
        <dbReference type="Pfam" id="PF24008"/>
    </source>
</evidence>
<reference evidence="5 10" key="4">
    <citation type="submission" date="2014-04" db="EMBL/GenBank/DDBJ databases">
        <title>Transcriptional profiles of Haloferax mediterranei on the basis of nitrogen availability.</title>
        <authorList>
            <person name="Bautista V."/>
        </authorList>
    </citation>
    <scope>NUCLEOTIDE SEQUENCE [LARGE SCALE GENOMIC DNA]</scope>
    <source>
        <strain evidence="5">ATCC 33500</strain>
        <strain evidence="10">ATCC 33500 / DSM 1411 / JCM 8866 / NBRC 14739 / NCIMB 2177 / R-4</strain>
    </source>
</reference>
<proteinExistence type="predicted"/>
<dbReference type="Proteomes" id="UP000011603">
    <property type="component" value="Unassembled WGS sequence"/>
</dbReference>
<feature type="domain" description="DUF7322" evidence="3">
    <location>
        <begin position="86"/>
        <end position="144"/>
    </location>
</feature>
<dbReference type="AlphaFoldDB" id="I3R2T6"/>
<dbReference type="Pfam" id="PF24008">
    <property type="entry name" value="DUF7322"/>
    <property type="match status" value="1"/>
</dbReference>
<dbReference type="STRING" id="523841.HFX_0824"/>
<feature type="compositionally biased region" description="Acidic residues" evidence="1">
    <location>
        <begin position="153"/>
        <end position="170"/>
    </location>
</feature>
<feature type="transmembrane region" description="Helical" evidence="2">
    <location>
        <begin position="124"/>
        <end position="142"/>
    </location>
</feature>
<dbReference type="EMBL" id="CP039139">
    <property type="protein sequence ID" value="QCQ75051.1"/>
    <property type="molecule type" value="Genomic_DNA"/>
</dbReference>
<evidence type="ECO:0000313" key="10">
    <source>
        <dbReference type="Proteomes" id="UP000027075"/>
    </source>
</evidence>
<dbReference type="OrthoDB" id="170744at2157"/>
<evidence type="ECO:0000313" key="4">
    <source>
        <dbReference type="EMBL" id="AFK18546.1"/>
    </source>
</evidence>
<accession>I3R2T6</accession>
<reference evidence="4" key="5">
    <citation type="submission" date="2014-05" db="EMBL/GenBank/DDBJ databases">
        <authorList>
            <person name="Wang L."/>
            <person name="Yang H."/>
            <person name="Xiang H."/>
        </authorList>
    </citation>
    <scope>NUCLEOTIDE SEQUENCE</scope>
    <source>
        <strain evidence="4">CGMCC 1.2087</strain>
    </source>
</reference>
<dbReference type="GeneID" id="40156181"/>
<dbReference type="EMBL" id="AOLO01000007">
    <property type="protein sequence ID" value="EMA02179.1"/>
    <property type="molecule type" value="Genomic_DNA"/>
</dbReference>
<feature type="compositionally biased region" description="Basic and acidic residues" evidence="1">
    <location>
        <begin position="22"/>
        <end position="55"/>
    </location>
</feature>
<feature type="region of interest" description="Disordered" evidence="1">
    <location>
        <begin position="1"/>
        <end position="83"/>
    </location>
</feature>
<dbReference type="HOGENOM" id="CLU_1514575_0_0_2"/>
<dbReference type="KEGG" id="hme:HFX_0824"/>